<evidence type="ECO:0000313" key="2">
    <source>
        <dbReference type="Proteomes" id="UP000828941"/>
    </source>
</evidence>
<comment type="caution">
    <text evidence="1">The sequence shown here is derived from an EMBL/GenBank/DDBJ whole genome shotgun (WGS) entry which is preliminary data.</text>
</comment>
<dbReference type="EMBL" id="CM039431">
    <property type="protein sequence ID" value="KAI4334645.1"/>
    <property type="molecule type" value="Genomic_DNA"/>
</dbReference>
<sequence length="353" mass="37861">MSSSLLKVAVLCSAVVLLGGSSVSNAELSPSFYDETCPNLYAIVFGVLWRASLTDPRIGASLNRLHFHDCFVQGCDASLLLNNTATIESEQQAGGNNNSIRGLDVVNNIKAAVENACPATVSCADILAIAAEVAVVLAGGPSWSSQIPLGRRDSLTANRTLANENLPAPSSTLETLKTLFARQNLSTKDLVALSGAHTFGRAECRFFDNRLYNFSGTNQPDPTLNTTYLATLSEICPENGNRNNLTNLDLTTPNKFDKNYYSNLLVGNGLLNSDQVLFSTSGADTIDIVNNFSSNRTLFFANFVDSMIKMSKISPLTGSEGEIRLHCNFVNDNSSEVVDLASKKSEAVLVEAI</sequence>
<name>A0ACB9NDY4_BAUVA</name>
<organism evidence="1 2">
    <name type="scientific">Bauhinia variegata</name>
    <name type="common">Purple orchid tree</name>
    <name type="synonym">Phanera variegata</name>
    <dbReference type="NCBI Taxonomy" id="167791"/>
    <lineage>
        <taxon>Eukaryota</taxon>
        <taxon>Viridiplantae</taxon>
        <taxon>Streptophyta</taxon>
        <taxon>Embryophyta</taxon>
        <taxon>Tracheophyta</taxon>
        <taxon>Spermatophyta</taxon>
        <taxon>Magnoliopsida</taxon>
        <taxon>eudicotyledons</taxon>
        <taxon>Gunneridae</taxon>
        <taxon>Pentapetalae</taxon>
        <taxon>rosids</taxon>
        <taxon>fabids</taxon>
        <taxon>Fabales</taxon>
        <taxon>Fabaceae</taxon>
        <taxon>Cercidoideae</taxon>
        <taxon>Cercideae</taxon>
        <taxon>Bauhiniinae</taxon>
        <taxon>Bauhinia</taxon>
    </lineage>
</organism>
<reference evidence="1 2" key="1">
    <citation type="journal article" date="2022" name="DNA Res.">
        <title>Chromosomal-level genome assembly of the orchid tree Bauhinia variegata (Leguminosae; Cercidoideae) supports the allotetraploid origin hypothesis of Bauhinia.</title>
        <authorList>
            <person name="Zhong Y."/>
            <person name="Chen Y."/>
            <person name="Zheng D."/>
            <person name="Pang J."/>
            <person name="Liu Y."/>
            <person name="Luo S."/>
            <person name="Meng S."/>
            <person name="Qian L."/>
            <person name="Wei D."/>
            <person name="Dai S."/>
            <person name="Zhou R."/>
        </authorList>
    </citation>
    <scope>NUCLEOTIDE SEQUENCE [LARGE SCALE GENOMIC DNA]</scope>
    <source>
        <strain evidence="1">BV-YZ2020</strain>
    </source>
</reference>
<gene>
    <name evidence="1" type="ORF">L6164_013362</name>
</gene>
<dbReference type="Proteomes" id="UP000828941">
    <property type="component" value="Chromosome 6"/>
</dbReference>
<evidence type="ECO:0000313" key="1">
    <source>
        <dbReference type="EMBL" id="KAI4334645.1"/>
    </source>
</evidence>
<accession>A0ACB9NDY4</accession>
<keyword evidence="2" id="KW-1185">Reference proteome</keyword>
<proteinExistence type="predicted"/>
<protein>
    <submittedName>
        <fullName evidence="1">Uncharacterized protein</fullName>
    </submittedName>
</protein>